<dbReference type="PANTHER" id="PTHR46730:SF1">
    <property type="entry name" value="PLAT DOMAIN-CONTAINING PROTEIN"/>
    <property type="match status" value="1"/>
</dbReference>
<protein>
    <submittedName>
        <fullName evidence="7">Polycystic kidney disease and receptor for egg jelly-related protein</fullName>
    </submittedName>
</protein>
<dbReference type="EMBL" id="BMAT01004576">
    <property type="protein sequence ID" value="GFR76000.1"/>
    <property type="molecule type" value="Genomic_DNA"/>
</dbReference>
<gene>
    <name evidence="7" type="ORF">ElyMa_002201200</name>
</gene>
<comment type="caution">
    <text evidence="7">The sequence shown here is derived from an EMBL/GenBank/DDBJ whole genome shotgun (WGS) entry which is preliminary data.</text>
</comment>
<name>A0AAV4FTI3_9GAST</name>
<evidence type="ECO:0000256" key="4">
    <source>
        <dbReference type="ARBA" id="ARBA00022989"/>
    </source>
</evidence>
<keyword evidence="5" id="KW-0472">Membrane</keyword>
<evidence type="ECO:0000259" key="6">
    <source>
        <dbReference type="Pfam" id="PF02010"/>
    </source>
</evidence>
<sequence length="657" mass="72574">MLNVSHVYSSLGTYTFFATCFNPMGNMSGTLDLEITSPAPHALANLTSAVIALNVDTNSAQAELNIDHMYLTGAYNDMDVEVDKGLGGPIDVSTMPAAGHKISVLYTEKGTYTLTVTFKAFGEEVVKTLSLRVGILEFHIEDKPVFAMLDAQQTMFAKSFIVLSGEADAIVNLGHETLRVSFAGNREMFFPATFTEVGEKRLTATMSYLNITEVCEYNVTVFRGCVSTPNLFQVEHRDPSTPMEVLISAVPSVSGRAVRTEECAETENFMYQWKLWRNSGTPPVYTWDKVNIEQPYANSLVLSKYVLEPGLYKAWLELAVTGTTEVVFDEIHIEAFLPSIVAAIAGGGSLQQVIIGDSYFMDAASASYDPASAELDQSSLGPSSLIFNWDCYQLDSEDSVARYTVQFNGDNSYRSLPMCSGVGALPEKGQVTLDTSIFSHGDLALFEVFVLSNIGDRNATAVTVLKMVSGERPAVALKCIWNCEAKLLPNQRAVFEAQVDCETCTEEERASWTYTWSLYKYNPSTKNNEEIPHASWDARITSEPTAQSFDTEGGWWEEDTSYTLKVEVRFSADQTSEASTSIFPDLPPYGGTCDVTPKSGRAVDTMFKFSFPGWKDEYDRPRRDVDQDSQPFLLYSVQQVSDVETPVIYKGGNKPLV</sequence>
<organism evidence="7 8">
    <name type="scientific">Elysia marginata</name>
    <dbReference type="NCBI Taxonomy" id="1093978"/>
    <lineage>
        <taxon>Eukaryota</taxon>
        <taxon>Metazoa</taxon>
        <taxon>Spiralia</taxon>
        <taxon>Lophotrochozoa</taxon>
        <taxon>Mollusca</taxon>
        <taxon>Gastropoda</taxon>
        <taxon>Heterobranchia</taxon>
        <taxon>Euthyneura</taxon>
        <taxon>Panpulmonata</taxon>
        <taxon>Sacoglossa</taxon>
        <taxon>Placobranchoidea</taxon>
        <taxon>Plakobranchidae</taxon>
        <taxon>Elysia</taxon>
    </lineage>
</organism>
<keyword evidence="7" id="KW-0675">Receptor</keyword>
<evidence type="ECO:0000256" key="5">
    <source>
        <dbReference type="ARBA" id="ARBA00023136"/>
    </source>
</evidence>
<feature type="domain" description="PKD/REJ-like" evidence="6">
    <location>
        <begin position="258"/>
        <end position="621"/>
    </location>
</feature>
<evidence type="ECO:0000313" key="7">
    <source>
        <dbReference type="EMBL" id="GFR76000.1"/>
    </source>
</evidence>
<dbReference type="Pfam" id="PF02010">
    <property type="entry name" value="REJ"/>
    <property type="match status" value="1"/>
</dbReference>
<dbReference type="InterPro" id="IPR002859">
    <property type="entry name" value="PKD/REJ-like"/>
</dbReference>
<dbReference type="AlphaFoldDB" id="A0AAV4FTI3"/>
<dbReference type="GO" id="GO:0005886">
    <property type="term" value="C:plasma membrane"/>
    <property type="evidence" value="ECO:0007669"/>
    <property type="project" value="TreeGrafter"/>
</dbReference>
<evidence type="ECO:0000313" key="8">
    <source>
        <dbReference type="Proteomes" id="UP000762676"/>
    </source>
</evidence>
<accession>A0AAV4FTI3</accession>
<keyword evidence="4" id="KW-1133">Transmembrane helix</keyword>
<comment type="subcellular location">
    <subcellularLocation>
        <location evidence="1">Membrane</location>
    </subcellularLocation>
</comment>
<dbReference type="Proteomes" id="UP000762676">
    <property type="component" value="Unassembled WGS sequence"/>
</dbReference>
<keyword evidence="8" id="KW-1185">Reference proteome</keyword>
<evidence type="ECO:0000256" key="2">
    <source>
        <dbReference type="ARBA" id="ARBA00022692"/>
    </source>
</evidence>
<dbReference type="PANTHER" id="PTHR46730">
    <property type="entry name" value="POLYCYSTIN-1"/>
    <property type="match status" value="1"/>
</dbReference>
<evidence type="ECO:0000256" key="3">
    <source>
        <dbReference type="ARBA" id="ARBA00022737"/>
    </source>
</evidence>
<dbReference type="GO" id="GO:0005261">
    <property type="term" value="F:monoatomic cation channel activity"/>
    <property type="evidence" value="ECO:0007669"/>
    <property type="project" value="TreeGrafter"/>
</dbReference>
<reference evidence="7 8" key="1">
    <citation type="journal article" date="2021" name="Elife">
        <title>Chloroplast acquisition without the gene transfer in kleptoplastic sea slugs, Plakobranchus ocellatus.</title>
        <authorList>
            <person name="Maeda T."/>
            <person name="Takahashi S."/>
            <person name="Yoshida T."/>
            <person name="Shimamura S."/>
            <person name="Takaki Y."/>
            <person name="Nagai Y."/>
            <person name="Toyoda A."/>
            <person name="Suzuki Y."/>
            <person name="Arimoto A."/>
            <person name="Ishii H."/>
            <person name="Satoh N."/>
            <person name="Nishiyama T."/>
            <person name="Hasebe M."/>
            <person name="Maruyama T."/>
            <person name="Minagawa J."/>
            <person name="Obokata J."/>
            <person name="Shigenobu S."/>
        </authorList>
    </citation>
    <scope>NUCLEOTIDE SEQUENCE [LARGE SCALE GENOMIC DNA]</scope>
</reference>
<keyword evidence="2" id="KW-0812">Transmembrane</keyword>
<keyword evidence="3" id="KW-0677">Repeat</keyword>
<evidence type="ECO:0000256" key="1">
    <source>
        <dbReference type="ARBA" id="ARBA00004370"/>
    </source>
</evidence>
<dbReference type="GO" id="GO:0006816">
    <property type="term" value="P:calcium ion transport"/>
    <property type="evidence" value="ECO:0007669"/>
    <property type="project" value="TreeGrafter"/>
</dbReference>
<proteinExistence type="predicted"/>